<sequence length="242" mass="26516">MPARVLVFAAHPDDLDFGAAGTIARWTAAGVQVSYCIMTDGDAGGFDDGQRAGIVELRAAEQAKAAALAGVTDLHFLHQPDGYLEPTHEVIRQTVELMRRIRPDIVLSMHPERAWDRIQKSHPDHLACGEIVTRAIYPAVENPYAYPELLEAGLAAYKVPYLWFYGGPGERENHFVDITDWVDTKLDAIRIHASQHPDLAGMDARVRQNLMENAARGGLPAGRSAEAFHVVGINTPETIAGF</sequence>
<dbReference type="Pfam" id="PF02585">
    <property type="entry name" value="PIG-L"/>
    <property type="match status" value="1"/>
</dbReference>
<dbReference type="Gene3D" id="3.40.50.10320">
    <property type="entry name" value="LmbE-like"/>
    <property type="match status" value="1"/>
</dbReference>
<dbReference type="RefSeq" id="WP_127511641.1">
    <property type="nucleotide sequence ID" value="NZ_CP093326.1"/>
</dbReference>
<dbReference type="InterPro" id="IPR024078">
    <property type="entry name" value="LmbE-like_dom_sf"/>
</dbReference>
<keyword evidence="3" id="KW-1185">Reference proteome</keyword>
<dbReference type="PANTHER" id="PTHR12993:SF28">
    <property type="entry name" value="LMBE FAMILY PROTEIN"/>
    <property type="match status" value="1"/>
</dbReference>
<dbReference type="EMBL" id="CP093326">
    <property type="protein sequence ID" value="UNK47565.1"/>
    <property type="molecule type" value="Genomic_DNA"/>
</dbReference>
<dbReference type="PANTHER" id="PTHR12993">
    <property type="entry name" value="N-ACETYLGLUCOSAMINYL-PHOSPHATIDYLINOSITOL DE-N-ACETYLASE-RELATED"/>
    <property type="match status" value="1"/>
</dbReference>
<dbReference type="InterPro" id="IPR003737">
    <property type="entry name" value="GlcNAc_PI_deacetylase-related"/>
</dbReference>
<dbReference type="Proteomes" id="UP000829069">
    <property type="component" value="Chromosome"/>
</dbReference>
<reference evidence="2 3" key="1">
    <citation type="submission" date="2022-03" db="EMBL/GenBank/DDBJ databases">
        <title>Isotopic signatures of nitrous oxide derived from detoxification processes.</title>
        <authorList>
            <person name="Behrendt U."/>
            <person name="Buchen C."/>
            <person name="Well R."/>
            <person name="Ulrich A."/>
            <person name="Rohe L."/>
            <person name="Kolb S."/>
            <person name="Schloter M."/>
            <person name="Horn M.A."/>
            <person name="Augustin J."/>
        </authorList>
    </citation>
    <scope>NUCLEOTIDE SEQUENCE [LARGE SCALE GENOMIC DNA]</scope>
    <source>
        <strain evidence="2 3">S4-C24</strain>
    </source>
</reference>
<proteinExistence type="predicted"/>
<evidence type="ECO:0000313" key="3">
    <source>
        <dbReference type="Proteomes" id="UP000829069"/>
    </source>
</evidence>
<protein>
    <submittedName>
        <fullName evidence="2">PIG-L family deacetylase</fullName>
    </submittedName>
</protein>
<keyword evidence="1" id="KW-0862">Zinc</keyword>
<accession>A0ABY3WB65</accession>
<name>A0ABY3WB65_9MICC</name>
<evidence type="ECO:0000313" key="2">
    <source>
        <dbReference type="EMBL" id="UNK47565.1"/>
    </source>
</evidence>
<dbReference type="SUPFAM" id="SSF102588">
    <property type="entry name" value="LmbE-like"/>
    <property type="match status" value="1"/>
</dbReference>
<gene>
    <name evidence="2" type="ORF">MNQ99_06750</name>
</gene>
<evidence type="ECO:0000256" key="1">
    <source>
        <dbReference type="ARBA" id="ARBA00022833"/>
    </source>
</evidence>
<organism evidence="2 3">
    <name type="scientific">Arthrobacter sulfonylureivorans</name>
    <dbReference type="NCBI Taxonomy" id="2486855"/>
    <lineage>
        <taxon>Bacteria</taxon>
        <taxon>Bacillati</taxon>
        <taxon>Actinomycetota</taxon>
        <taxon>Actinomycetes</taxon>
        <taxon>Micrococcales</taxon>
        <taxon>Micrococcaceae</taxon>
        <taxon>Arthrobacter</taxon>
    </lineage>
</organism>